<dbReference type="NCBIfam" id="TIGR00805">
    <property type="entry name" value="oat"/>
    <property type="match status" value="1"/>
</dbReference>
<keyword evidence="8" id="KW-0813">Transport</keyword>
<comment type="subcellular location">
    <subcellularLocation>
        <location evidence="1 8">Cell membrane</location>
        <topology evidence="1 8">Multi-pass membrane protein</topology>
    </subcellularLocation>
</comment>
<evidence type="ECO:0000256" key="9">
    <source>
        <dbReference type="SAM" id="MobiDB-lite"/>
    </source>
</evidence>
<feature type="domain" description="Kazal-like" evidence="10">
    <location>
        <begin position="470"/>
        <end position="525"/>
    </location>
</feature>
<name>A0A8C4XNP7_FALTI</name>
<keyword evidence="4 8" id="KW-0812">Transmembrane</keyword>
<dbReference type="InterPro" id="IPR004156">
    <property type="entry name" value="OATP"/>
</dbReference>
<keyword evidence="3" id="KW-1003">Cell membrane</keyword>
<dbReference type="InterPro" id="IPR036259">
    <property type="entry name" value="MFS_trans_sf"/>
</dbReference>
<comment type="similarity">
    <text evidence="2 8">Belongs to the organo anion transporter (TC 2.A.60) family.</text>
</comment>
<feature type="transmembrane region" description="Helical" evidence="8">
    <location>
        <begin position="160"/>
        <end position="179"/>
    </location>
</feature>
<dbReference type="Proteomes" id="UP000694562">
    <property type="component" value="Unplaced"/>
</dbReference>
<dbReference type="PROSITE" id="PS51465">
    <property type="entry name" value="KAZAL_2"/>
    <property type="match status" value="1"/>
</dbReference>
<evidence type="ECO:0000313" key="12">
    <source>
        <dbReference type="Proteomes" id="UP000694562"/>
    </source>
</evidence>
<evidence type="ECO:0000256" key="8">
    <source>
        <dbReference type="RuleBase" id="RU362056"/>
    </source>
</evidence>
<dbReference type="Ensembl" id="ENSFTIT00000010924.1">
    <property type="protein sequence ID" value="ENSFTIP00000010464.1"/>
    <property type="gene ID" value="ENSFTIG00000006913.1"/>
</dbReference>
<dbReference type="SUPFAM" id="SSF103473">
    <property type="entry name" value="MFS general substrate transporter"/>
    <property type="match status" value="2"/>
</dbReference>
<dbReference type="PANTHER" id="PTHR11388">
    <property type="entry name" value="ORGANIC ANION TRANSPORTER"/>
    <property type="match status" value="1"/>
</dbReference>
<keyword evidence="5 8" id="KW-1133">Transmembrane helix</keyword>
<dbReference type="AlphaFoldDB" id="A0A8C4XNP7"/>
<evidence type="ECO:0000256" key="7">
    <source>
        <dbReference type="ARBA" id="ARBA00023157"/>
    </source>
</evidence>
<feature type="transmembrane region" description="Helical" evidence="8">
    <location>
        <begin position="191"/>
        <end position="212"/>
    </location>
</feature>
<dbReference type="Gene3D" id="3.30.60.30">
    <property type="match status" value="1"/>
</dbReference>
<keyword evidence="12" id="KW-1185">Reference proteome</keyword>
<dbReference type="GO" id="GO:0015347">
    <property type="term" value="F:sodium-independent organic anion transmembrane transporter activity"/>
    <property type="evidence" value="ECO:0007669"/>
    <property type="project" value="TreeGrafter"/>
</dbReference>
<proteinExistence type="inferred from homology"/>
<feature type="transmembrane region" description="Helical" evidence="8">
    <location>
        <begin position="315"/>
        <end position="335"/>
    </location>
</feature>
<dbReference type="SUPFAM" id="SSF100895">
    <property type="entry name" value="Kazal-type serine protease inhibitors"/>
    <property type="match status" value="1"/>
</dbReference>
<evidence type="ECO:0000256" key="4">
    <source>
        <dbReference type="ARBA" id="ARBA00022692"/>
    </source>
</evidence>
<dbReference type="Pfam" id="PF07648">
    <property type="entry name" value="Kazal_2"/>
    <property type="match status" value="1"/>
</dbReference>
<feature type="transmembrane region" description="Helical" evidence="8">
    <location>
        <begin position="387"/>
        <end position="413"/>
    </location>
</feature>
<feature type="transmembrane region" description="Helical" evidence="8">
    <location>
        <begin position="640"/>
        <end position="664"/>
    </location>
</feature>
<evidence type="ECO:0000256" key="6">
    <source>
        <dbReference type="ARBA" id="ARBA00023136"/>
    </source>
</evidence>
<feature type="transmembrane region" description="Helical" evidence="8">
    <location>
        <begin position="355"/>
        <end position="375"/>
    </location>
</feature>
<evidence type="ECO:0000256" key="3">
    <source>
        <dbReference type="ARBA" id="ARBA00022475"/>
    </source>
</evidence>
<sequence length="711" mass="77577">MTTQETCCLLQSFCIGDCGKVLQSLQEGNPRFEKNAVECSTCWSRQRFCCDVALASSLKALGQGKKQSDTAVTQRIPIFQIWGRKTMDRPNTAGEVKGKSLFQDSDGSTVPVKSVCHNCSKLKIFLGALAFSFFAKGFSGSYMKSMSSQIERRFEISSSIVGIIDGSFEIGNLMVMVLVSYLGPRVHRPKVIAVGCLIMSLGAFLSVLPQFLMGRYNYERITVTVDNSSTSVSACSPAPSQGHPVTDATETLSTMKNFGCEKTTNSYLWLFVLMGNLLRGIGEAPVMPLGVSYIDDFSKEENSAFYIGLVRSSGMFGPTLGFLLGSFCASLWVDIGVVDIDFFPALKKLFGNPVFLVYIFLTILQYNSLVGLITYETKFMEQQFNVSVARAIFLIGVILLPITILGMFLGGFLIKKFKLHITKMAKFACITFVAAYLLNLFYFICSCEVLQVAGLTVPYSGLKHLSFPKNSFKASCNADCSCKLDQWDPVCGADGITYMTACFAGCKSSTGMGKNMVFHNCSCVEVQEHGLGNSSAVLGQCQRESCTKAFPYFLALQTACAFILGLGGTPTYMIMFRSVSPDLKSFAVGIETLGGRVLGGLPAPIYFGALIDETCLKWGTKNCGGSGSCRVYDTKAFRNVYLGLIAGLRAGCCLLYIVLCVLITKRFKPDGKEMTDTKNIERPTSKESATDNKKEILPGARISEESEETCM</sequence>
<protein>
    <recommendedName>
        <fullName evidence="8">Solute carrier organic anion transporter family member</fullName>
    </recommendedName>
</protein>
<feature type="transmembrane region" description="Helical" evidence="8">
    <location>
        <begin position="552"/>
        <end position="575"/>
    </location>
</feature>
<feature type="transmembrane region" description="Helical" evidence="8">
    <location>
        <begin position="425"/>
        <end position="445"/>
    </location>
</feature>
<accession>A0A8C4XNP7</accession>
<dbReference type="Pfam" id="PF03137">
    <property type="entry name" value="OATP"/>
    <property type="match status" value="2"/>
</dbReference>
<dbReference type="GO" id="GO:0043252">
    <property type="term" value="P:sodium-independent organic anion transport"/>
    <property type="evidence" value="ECO:0007669"/>
    <property type="project" value="TreeGrafter"/>
</dbReference>
<comment type="caution">
    <text evidence="8">Lacks conserved residue(s) required for the propagation of feature annotation.</text>
</comment>
<evidence type="ECO:0000259" key="10">
    <source>
        <dbReference type="PROSITE" id="PS51465"/>
    </source>
</evidence>
<dbReference type="InterPro" id="IPR002350">
    <property type="entry name" value="Kazal_dom"/>
</dbReference>
<evidence type="ECO:0000256" key="2">
    <source>
        <dbReference type="ARBA" id="ARBA00009657"/>
    </source>
</evidence>
<dbReference type="GO" id="GO:0015125">
    <property type="term" value="F:bile acid transmembrane transporter activity"/>
    <property type="evidence" value="ECO:0007669"/>
    <property type="project" value="TreeGrafter"/>
</dbReference>
<organism evidence="11 12">
    <name type="scientific">Falco tinnunculus</name>
    <name type="common">Common kestrel</name>
    <dbReference type="NCBI Taxonomy" id="100819"/>
    <lineage>
        <taxon>Eukaryota</taxon>
        <taxon>Metazoa</taxon>
        <taxon>Chordata</taxon>
        <taxon>Craniata</taxon>
        <taxon>Vertebrata</taxon>
        <taxon>Euteleostomi</taxon>
        <taxon>Archelosauria</taxon>
        <taxon>Archosauria</taxon>
        <taxon>Dinosauria</taxon>
        <taxon>Saurischia</taxon>
        <taxon>Theropoda</taxon>
        <taxon>Coelurosauria</taxon>
        <taxon>Aves</taxon>
        <taxon>Neognathae</taxon>
        <taxon>Neoaves</taxon>
        <taxon>Telluraves</taxon>
        <taxon>Australaves</taxon>
        <taxon>Falconiformes</taxon>
        <taxon>Falconidae</taxon>
        <taxon>Falco</taxon>
    </lineage>
</organism>
<reference evidence="11" key="2">
    <citation type="submission" date="2025-09" db="UniProtKB">
        <authorList>
            <consortium name="Ensembl"/>
        </authorList>
    </citation>
    <scope>IDENTIFICATION</scope>
</reference>
<evidence type="ECO:0000256" key="5">
    <source>
        <dbReference type="ARBA" id="ARBA00022989"/>
    </source>
</evidence>
<keyword evidence="7" id="KW-1015">Disulfide bond</keyword>
<dbReference type="InterPro" id="IPR036058">
    <property type="entry name" value="Kazal_dom_sf"/>
</dbReference>
<dbReference type="PANTHER" id="PTHR11388:SF83">
    <property type="entry name" value="SOLUTE CARRIER ORGANIC ANION TRANSPORTER FAMILY MEMBER"/>
    <property type="match status" value="1"/>
</dbReference>
<evidence type="ECO:0000313" key="11">
    <source>
        <dbReference type="Ensembl" id="ENSFTIP00000010464.1"/>
    </source>
</evidence>
<reference evidence="11" key="1">
    <citation type="submission" date="2025-08" db="UniProtKB">
        <authorList>
            <consortium name="Ensembl"/>
        </authorList>
    </citation>
    <scope>IDENTIFICATION</scope>
</reference>
<dbReference type="Gene3D" id="1.20.1250.20">
    <property type="entry name" value="MFS general substrate transporter like domains"/>
    <property type="match status" value="1"/>
</dbReference>
<keyword evidence="6 8" id="KW-0472">Membrane</keyword>
<dbReference type="GO" id="GO:0016323">
    <property type="term" value="C:basolateral plasma membrane"/>
    <property type="evidence" value="ECO:0007669"/>
    <property type="project" value="TreeGrafter"/>
</dbReference>
<evidence type="ECO:0000256" key="1">
    <source>
        <dbReference type="ARBA" id="ARBA00004651"/>
    </source>
</evidence>
<dbReference type="GO" id="GO:0006811">
    <property type="term" value="P:monoatomic ion transport"/>
    <property type="evidence" value="ECO:0007669"/>
    <property type="project" value="UniProtKB-KW"/>
</dbReference>
<feature type="region of interest" description="Disordered" evidence="9">
    <location>
        <begin position="672"/>
        <end position="711"/>
    </location>
</feature>
<feature type="compositionally biased region" description="Basic and acidic residues" evidence="9">
    <location>
        <begin position="672"/>
        <end position="696"/>
    </location>
</feature>
<keyword evidence="8" id="KW-0406">Ion transport</keyword>